<feature type="region of interest" description="Disordered" evidence="1">
    <location>
        <begin position="51"/>
        <end position="82"/>
    </location>
</feature>
<keyword evidence="4" id="KW-1185">Reference proteome</keyword>
<evidence type="ECO:0000256" key="1">
    <source>
        <dbReference type="SAM" id="MobiDB-lite"/>
    </source>
</evidence>
<dbReference type="EnsemblFungi" id="PTTG_04335-t43_1">
    <property type="protein sequence ID" value="PTTG_04335-t43_1-p1"/>
    <property type="gene ID" value="PTTG_04335"/>
</dbReference>
<sequence length="178" mass="18935">MSDNSEIAPMTPLRNSPRHTPCPSPPTLPIPVPVGQSSFFATSSPSPINHTSPSFLTFSPRPIPTFLPQPAPQQGHSGETGAVNQQEDNVLALLSNLRVDNLHQSSLLQAQAELIALLTAQARQDKSAITSSQAEAKNIKDVFHDELMKNWSASQEAIAHLQGGKIGKIGGCQLAAFG</sequence>
<name>A0A0C4EU56_PUCT1</name>
<dbReference type="Proteomes" id="UP000005240">
    <property type="component" value="Unassembled WGS sequence"/>
</dbReference>
<feature type="compositionally biased region" description="Pro residues" evidence="1">
    <location>
        <begin position="20"/>
        <end position="32"/>
    </location>
</feature>
<reference evidence="3 4" key="3">
    <citation type="journal article" date="2017" name="G3 (Bethesda)">
        <title>Comparative analysis highlights variable genome content of wheat rusts and divergence of the mating loci.</title>
        <authorList>
            <person name="Cuomo C.A."/>
            <person name="Bakkeren G."/>
            <person name="Khalil H.B."/>
            <person name="Panwar V."/>
            <person name="Joly D."/>
            <person name="Linning R."/>
            <person name="Sakthikumar S."/>
            <person name="Song X."/>
            <person name="Adiconis X."/>
            <person name="Fan L."/>
            <person name="Goldberg J.M."/>
            <person name="Levin J.Z."/>
            <person name="Young S."/>
            <person name="Zeng Q."/>
            <person name="Anikster Y."/>
            <person name="Bruce M."/>
            <person name="Wang M."/>
            <person name="Yin C."/>
            <person name="McCallum B."/>
            <person name="Szabo L.J."/>
            <person name="Hulbert S."/>
            <person name="Chen X."/>
            <person name="Fellers J.P."/>
        </authorList>
    </citation>
    <scope>NUCLEOTIDE SEQUENCE</scope>
    <source>
        <strain evidence="4">Isolate 1-1 / race 1 (BBBD)</strain>
        <strain evidence="3">isolate 1-1 / race 1 (BBBD)</strain>
    </source>
</reference>
<dbReference type="VEuPathDB" id="FungiDB:PTTG_04335"/>
<gene>
    <name evidence="2" type="ORF">PTTG_04335</name>
</gene>
<protein>
    <submittedName>
        <fullName evidence="2 3">Uncharacterized protein</fullName>
    </submittedName>
</protein>
<evidence type="ECO:0000313" key="3">
    <source>
        <dbReference type="EnsemblFungi" id="PTTG_04335-t43_1-p1"/>
    </source>
</evidence>
<feature type="compositionally biased region" description="Pro residues" evidence="1">
    <location>
        <begin position="61"/>
        <end position="71"/>
    </location>
</feature>
<feature type="region of interest" description="Disordered" evidence="1">
    <location>
        <begin position="1"/>
        <end position="34"/>
    </location>
</feature>
<reference evidence="2" key="1">
    <citation type="submission" date="2009-11" db="EMBL/GenBank/DDBJ databases">
        <authorList>
            <consortium name="The Broad Institute Genome Sequencing Platform"/>
            <person name="Ward D."/>
            <person name="Feldgarden M."/>
            <person name="Earl A."/>
            <person name="Young S.K."/>
            <person name="Zeng Q."/>
            <person name="Koehrsen M."/>
            <person name="Alvarado L."/>
            <person name="Berlin A."/>
            <person name="Bochicchio J."/>
            <person name="Borenstein D."/>
            <person name="Chapman S.B."/>
            <person name="Chen Z."/>
            <person name="Engels R."/>
            <person name="Freedman E."/>
            <person name="Gellesch M."/>
            <person name="Goldberg J."/>
            <person name="Griggs A."/>
            <person name="Gujja S."/>
            <person name="Heilman E."/>
            <person name="Heiman D."/>
            <person name="Hepburn T."/>
            <person name="Howarth C."/>
            <person name="Jen D."/>
            <person name="Larson L."/>
            <person name="Lewis B."/>
            <person name="Mehta T."/>
            <person name="Park D."/>
            <person name="Pearson M."/>
            <person name="Roberts A."/>
            <person name="Saif S."/>
            <person name="Shea T."/>
            <person name="Shenoy N."/>
            <person name="Sisk P."/>
            <person name="Stolte C."/>
            <person name="Sykes S."/>
            <person name="Thomson T."/>
            <person name="Walk T."/>
            <person name="White J."/>
            <person name="Yandava C."/>
            <person name="Izard J."/>
            <person name="Baranova O.V."/>
            <person name="Blanton J.M."/>
            <person name="Tanner A.C."/>
            <person name="Dewhirst F.E."/>
            <person name="Haas B."/>
            <person name="Nusbaum C."/>
            <person name="Birren B."/>
        </authorList>
    </citation>
    <scope>NUCLEOTIDE SEQUENCE [LARGE SCALE GENOMIC DNA]</scope>
    <source>
        <strain evidence="2">1-1 BBBD Race 1</strain>
    </source>
</reference>
<dbReference type="EMBL" id="ADAS02000250">
    <property type="protein sequence ID" value="OAV87930.1"/>
    <property type="molecule type" value="Genomic_DNA"/>
</dbReference>
<organism evidence="2">
    <name type="scientific">Puccinia triticina (isolate 1-1 / race 1 (BBBD))</name>
    <name type="common">Brown leaf rust fungus</name>
    <dbReference type="NCBI Taxonomy" id="630390"/>
    <lineage>
        <taxon>Eukaryota</taxon>
        <taxon>Fungi</taxon>
        <taxon>Dikarya</taxon>
        <taxon>Basidiomycota</taxon>
        <taxon>Pucciniomycotina</taxon>
        <taxon>Pucciniomycetes</taxon>
        <taxon>Pucciniales</taxon>
        <taxon>Pucciniaceae</taxon>
        <taxon>Puccinia</taxon>
    </lineage>
</organism>
<dbReference type="AlphaFoldDB" id="A0A0C4EU56"/>
<accession>A0A0C4EU56</accession>
<proteinExistence type="predicted"/>
<reference evidence="3" key="4">
    <citation type="submission" date="2025-05" db="UniProtKB">
        <authorList>
            <consortium name="EnsemblFungi"/>
        </authorList>
    </citation>
    <scope>IDENTIFICATION</scope>
    <source>
        <strain evidence="3">isolate 1-1 / race 1 (BBBD)</strain>
    </source>
</reference>
<feature type="compositionally biased region" description="Polar residues" evidence="1">
    <location>
        <begin position="72"/>
        <end position="82"/>
    </location>
</feature>
<evidence type="ECO:0000313" key="4">
    <source>
        <dbReference type="Proteomes" id="UP000005240"/>
    </source>
</evidence>
<evidence type="ECO:0000313" key="2">
    <source>
        <dbReference type="EMBL" id="OAV87930.1"/>
    </source>
</evidence>
<reference evidence="2" key="2">
    <citation type="submission" date="2016-05" db="EMBL/GenBank/DDBJ databases">
        <title>Comparative analysis highlights variable genome content of wheat rusts and divergence of the mating loci.</title>
        <authorList>
            <person name="Cuomo C.A."/>
            <person name="Bakkeren G."/>
            <person name="Szabo L."/>
            <person name="Khalil H."/>
            <person name="Joly D."/>
            <person name="Goldberg J."/>
            <person name="Young S."/>
            <person name="Zeng Q."/>
            <person name="Fellers J."/>
        </authorList>
    </citation>
    <scope>NUCLEOTIDE SEQUENCE [LARGE SCALE GENOMIC DNA]</scope>
    <source>
        <strain evidence="2">1-1 BBBD Race 1</strain>
    </source>
</reference>